<evidence type="ECO:0000256" key="1">
    <source>
        <dbReference type="ARBA" id="ARBA00008542"/>
    </source>
</evidence>
<comment type="similarity">
    <text evidence="1">Belongs to the peptidase C56 family.</text>
</comment>
<dbReference type="SUPFAM" id="SSF52317">
    <property type="entry name" value="Class I glutamine amidotransferase-like"/>
    <property type="match status" value="1"/>
</dbReference>
<gene>
    <name evidence="3" type="ORF">S01H4_10575</name>
</gene>
<reference evidence="3" key="1">
    <citation type="journal article" date="2014" name="Front. Microbiol.">
        <title>High frequency of phylogenetically diverse reductive dehalogenase-homologous genes in deep subseafloor sedimentary metagenomes.</title>
        <authorList>
            <person name="Kawai M."/>
            <person name="Futagami T."/>
            <person name="Toyoda A."/>
            <person name="Takaki Y."/>
            <person name="Nishi S."/>
            <person name="Hori S."/>
            <person name="Arai W."/>
            <person name="Tsubouchi T."/>
            <person name="Morono Y."/>
            <person name="Uchiyama I."/>
            <person name="Ito T."/>
            <person name="Fujiyama A."/>
            <person name="Inagaki F."/>
            <person name="Takami H."/>
        </authorList>
    </citation>
    <scope>NUCLEOTIDE SEQUENCE</scope>
    <source>
        <strain evidence="3">Expedition CK06-06</strain>
    </source>
</reference>
<evidence type="ECO:0000313" key="3">
    <source>
        <dbReference type="EMBL" id="GAG65984.1"/>
    </source>
</evidence>
<dbReference type="InterPro" id="IPR006286">
    <property type="entry name" value="C56_PfpI-like"/>
</dbReference>
<dbReference type="CDD" id="cd03134">
    <property type="entry name" value="GATase1_PfpI_like"/>
    <property type="match status" value="1"/>
</dbReference>
<dbReference type="EMBL" id="BART01004078">
    <property type="protein sequence ID" value="GAG65984.1"/>
    <property type="molecule type" value="Genomic_DNA"/>
</dbReference>
<dbReference type="PANTHER" id="PTHR42733">
    <property type="entry name" value="DJ-1 PROTEIN"/>
    <property type="match status" value="1"/>
</dbReference>
<dbReference type="NCBIfam" id="TIGR01382">
    <property type="entry name" value="PfpI"/>
    <property type="match status" value="1"/>
</dbReference>
<comment type="caution">
    <text evidence="3">The sequence shown here is derived from an EMBL/GenBank/DDBJ whole genome shotgun (WGS) entry which is preliminary data.</text>
</comment>
<dbReference type="InterPro" id="IPR002818">
    <property type="entry name" value="DJ-1/PfpI"/>
</dbReference>
<accession>X0Z9R3</accession>
<dbReference type="PROSITE" id="PS51276">
    <property type="entry name" value="PEPTIDASE_C56_PFPI"/>
    <property type="match status" value="1"/>
</dbReference>
<dbReference type="InterPro" id="IPR029062">
    <property type="entry name" value="Class_I_gatase-like"/>
</dbReference>
<evidence type="ECO:0000259" key="2">
    <source>
        <dbReference type="Pfam" id="PF01965"/>
    </source>
</evidence>
<dbReference type="AlphaFoldDB" id="X0Z9R3"/>
<protein>
    <recommendedName>
        <fullName evidence="2">DJ-1/PfpI domain-containing protein</fullName>
    </recommendedName>
</protein>
<organism evidence="3">
    <name type="scientific">marine sediment metagenome</name>
    <dbReference type="NCBI Taxonomy" id="412755"/>
    <lineage>
        <taxon>unclassified sequences</taxon>
        <taxon>metagenomes</taxon>
        <taxon>ecological metagenomes</taxon>
    </lineage>
</organism>
<dbReference type="Gene3D" id="3.40.50.880">
    <property type="match status" value="1"/>
</dbReference>
<feature type="domain" description="DJ-1/PfpI" evidence="2">
    <location>
        <begin position="25"/>
        <end position="186"/>
    </location>
</feature>
<sequence length="190" mass="20570">MVDQCPAIDYIGKDYDLREAMMSDILILVEEGYEELELWVPYYRFLEAGLSVQIVGKEKGKTYAGKHEIAVSAGGSFIEASLDGVKAVVIPGGLAPDRLRLHKDALDLVRQADKKGIVIAAICHAGSVLVSAGIVTGRRLTSYRSIRDDLVAAGGKWVDEPVVVDKNLITSRTPNDLPHFLPAILNAVKG</sequence>
<name>X0Z9R3_9ZZZZ</name>
<dbReference type="Pfam" id="PF01965">
    <property type="entry name" value="DJ-1_PfpI"/>
    <property type="match status" value="1"/>
</dbReference>
<proteinExistence type="inferred from homology"/>